<evidence type="ECO:0000313" key="3">
    <source>
        <dbReference type="Proteomes" id="UP000603352"/>
    </source>
</evidence>
<keyword evidence="1" id="KW-0472">Membrane</keyword>
<gene>
    <name evidence="2" type="ORF">GCM10011505_10760</name>
</gene>
<accession>A0ABQ1I9Z0</accession>
<keyword evidence="1" id="KW-0812">Transmembrane</keyword>
<evidence type="ECO:0000256" key="1">
    <source>
        <dbReference type="SAM" id="Phobius"/>
    </source>
</evidence>
<dbReference type="Proteomes" id="UP000603352">
    <property type="component" value="Unassembled WGS sequence"/>
</dbReference>
<keyword evidence="1" id="KW-1133">Transmembrane helix</keyword>
<feature type="transmembrane region" description="Helical" evidence="1">
    <location>
        <begin position="24"/>
        <end position="46"/>
    </location>
</feature>
<dbReference type="RefSeq" id="WP_188575691.1">
    <property type="nucleotide sequence ID" value="NZ_BMDZ01000008.1"/>
</dbReference>
<comment type="caution">
    <text evidence="2">The sequence shown here is derived from an EMBL/GenBank/DDBJ whole genome shotgun (WGS) entry which is preliminary data.</text>
</comment>
<dbReference type="EMBL" id="BMDZ01000008">
    <property type="protein sequence ID" value="GGB31216.1"/>
    <property type="molecule type" value="Genomic_DNA"/>
</dbReference>
<name>A0ABQ1I9Z0_9PROT</name>
<reference evidence="3" key="1">
    <citation type="journal article" date="2019" name="Int. J. Syst. Evol. Microbiol.">
        <title>The Global Catalogue of Microorganisms (GCM) 10K type strain sequencing project: providing services to taxonomists for standard genome sequencing and annotation.</title>
        <authorList>
            <consortium name="The Broad Institute Genomics Platform"/>
            <consortium name="The Broad Institute Genome Sequencing Center for Infectious Disease"/>
            <person name="Wu L."/>
            <person name="Ma J."/>
        </authorList>
    </citation>
    <scope>NUCLEOTIDE SEQUENCE [LARGE SCALE GENOMIC DNA]</scope>
    <source>
        <strain evidence="3">CGMCC 1.10188</strain>
    </source>
</reference>
<sequence>MWIISSFWRHDRHDPAALPAEDAIAMPHLIIFTLLLVLGMMASCIMM</sequence>
<organism evidence="2 3">
    <name type="scientific">Tistrella bauzanensis</name>
    <dbReference type="NCBI Taxonomy" id="657419"/>
    <lineage>
        <taxon>Bacteria</taxon>
        <taxon>Pseudomonadati</taxon>
        <taxon>Pseudomonadota</taxon>
        <taxon>Alphaproteobacteria</taxon>
        <taxon>Geminicoccales</taxon>
        <taxon>Geminicoccaceae</taxon>
        <taxon>Tistrella</taxon>
    </lineage>
</organism>
<protein>
    <submittedName>
        <fullName evidence="2">Uncharacterized protein</fullName>
    </submittedName>
</protein>
<keyword evidence="3" id="KW-1185">Reference proteome</keyword>
<evidence type="ECO:0000313" key="2">
    <source>
        <dbReference type="EMBL" id="GGB31216.1"/>
    </source>
</evidence>
<proteinExistence type="predicted"/>